<organism evidence="1 2">
    <name type="scientific">Candidatus Avipropionibacterium avicola</name>
    <dbReference type="NCBI Taxonomy" id="2840701"/>
    <lineage>
        <taxon>Bacteria</taxon>
        <taxon>Bacillati</taxon>
        <taxon>Actinomycetota</taxon>
        <taxon>Actinomycetes</taxon>
        <taxon>Propionibacteriales</taxon>
        <taxon>Propionibacteriaceae</taxon>
        <taxon>Propionibacteriaceae incertae sedis</taxon>
        <taxon>Candidatus Avipropionibacterium</taxon>
    </lineage>
</organism>
<proteinExistence type="predicted"/>
<comment type="caution">
    <text evidence="1">The sequence shown here is derived from an EMBL/GenBank/DDBJ whole genome shotgun (WGS) entry which is preliminary data.</text>
</comment>
<evidence type="ECO:0000313" key="1">
    <source>
        <dbReference type="EMBL" id="HIT74534.1"/>
    </source>
</evidence>
<dbReference type="InterPro" id="IPR035903">
    <property type="entry name" value="HesB-like_dom_sf"/>
</dbReference>
<reference evidence="1" key="2">
    <citation type="journal article" date="2021" name="PeerJ">
        <title>Extensive microbial diversity within the chicken gut microbiome revealed by metagenomics and culture.</title>
        <authorList>
            <person name="Gilroy R."/>
            <person name="Ravi A."/>
            <person name="Getino M."/>
            <person name="Pursley I."/>
            <person name="Horton D.L."/>
            <person name="Alikhan N.F."/>
            <person name="Baker D."/>
            <person name="Gharbi K."/>
            <person name="Hall N."/>
            <person name="Watson M."/>
            <person name="Adriaenssens E.M."/>
            <person name="Foster-Nyarko E."/>
            <person name="Jarju S."/>
            <person name="Secka A."/>
            <person name="Antonio M."/>
            <person name="Oren A."/>
            <person name="Chaudhuri R.R."/>
            <person name="La Ragione R."/>
            <person name="Hildebrand F."/>
            <person name="Pallen M.J."/>
        </authorList>
    </citation>
    <scope>NUCLEOTIDE SEQUENCE</scope>
    <source>
        <strain evidence="1">ChiGjej1B1-24693</strain>
    </source>
</reference>
<reference evidence="1" key="1">
    <citation type="submission" date="2020-10" db="EMBL/GenBank/DDBJ databases">
        <authorList>
            <person name="Gilroy R."/>
        </authorList>
    </citation>
    <scope>NUCLEOTIDE SEQUENCE</scope>
    <source>
        <strain evidence="1">ChiGjej1B1-24693</strain>
    </source>
</reference>
<dbReference type="AlphaFoldDB" id="A0A9D1GWA4"/>
<protein>
    <recommendedName>
        <fullName evidence="3">Fe-S cluster assembly iron-binding protein IscA</fullName>
    </recommendedName>
</protein>
<dbReference type="Proteomes" id="UP000886842">
    <property type="component" value="Unassembled WGS sequence"/>
</dbReference>
<dbReference type="SUPFAM" id="SSF89360">
    <property type="entry name" value="HesB-like domain"/>
    <property type="match status" value="1"/>
</dbReference>
<accession>A0A9D1GWA4</accession>
<sequence>MLTLTEDASTVVTAIVDKQIQSEDGGLRISGPTDGNFAIAAVPSGEPGDTLVESGGAKVYLEPTAVADLDAMILDAQVSSEGDVQFQLAEGAVPPESPAI</sequence>
<gene>
    <name evidence="1" type="ORF">IAA98_03025</name>
</gene>
<dbReference type="EMBL" id="DVLP01000084">
    <property type="protein sequence ID" value="HIT74534.1"/>
    <property type="molecule type" value="Genomic_DNA"/>
</dbReference>
<name>A0A9D1GWA4_9ACTN</name>
<evidence type="ECO:0000313" key="2">
    <source>
        <dbReference type="Proteomes" id="UP000886842"/>
    </source>
</evidence>
<evidence type="ECO:0008006" key="3">
    <source>
        <dbReference type="Google" id="ProtNLM"/>
    </source>
</evidence>